<evidence type="ECO:0000313" key="11">
    <source>
        <dbReference type="Proteomes" id="UP000679312"/>
    </source>
</evidence>
<gene>
    <name evidence="9" type="ORF">HQ399_06250</name>
    <name evidence="8" type="ORF">I6H43_05825</name>
</gene>
<evidence type="ECO:0000259" key="7">
    <source>
        <dbReference type="PROSITE" id="PS50123"/>
    </source>
</evidence>
<reference evidence="9" key="1">
    <citation type="submission" date="2020-05" db="EMBL/GenBank/DDBJ databases">
        <authorList>
            <person name="Liao W."/>
            <person name="He Y."/>
            <person name="Tan R."/>
            <person name="He X."/>
            <person name="Yang Z."/>
        </authorList>
    </citation>
    <scope>NUCLEOTIDE SEQUENCE</scope>
    <source>
        <strain evidence="9">4608</strain>
    </source>
</reference>
<dbReference type="RefSeq" id="WP_033114166.1">
    <property type="nucleotide sequence ID" value="NZ_AP024466.1"/>
</dbReference>
<proteinExistence type="predicted"/>
<evidence type="ECO:0000256" key="5">
    <source>
        <dbReference type="PIRNR" id="PIRNR000410"/>
    </source>
</evidence>
<reference evidence="9 11" key="3">
    <citation type="journal article" date="2021" name="Front. Microbiol.">
        <title>Prevalence and Genetic Analysis of Chromosomal mcr-3/7 in Aeromonas From U.S. Animal-Derived Samples.</title>
        <authorList>
            <person name="Wang Y."/>
            <person name="Hou N."/>
            <person name="Rasooly R."/>
            <person name="Gu Y."/>
            <person name="He X."/>
        </authorList>
    </citation>
    <scope>NUCLEOTIDE SEQUENCE [LARGE SCALE GENOMIC DNA]</scope>
    <source>
        <strain evidence="9 11">4608</strain>
    </source>
</reference>
<dbReference type="Pfam" id="PF03705">
    <property type="entry name" value="CheR_N"/>
    <property type="match status" value="1"/>
</dbReference>
<dbReference type="AlphaFoldDB" id="A0ABD7EL74"/>
<dbReference type="Proteomes" id="UP000679312">
    <property type="component" value="Chromosome"/>
</dbReference>
<dbReference type="EC" id="2.1.1.80" evidence="5"/>
<dbReference type="PIRSF" id="PIRSF000410">
    <property type="entry name" value="CheR"/>
    <property type="match status" value="1"/>
</dbReference>
<dbReference type="EMBL" id="CP053881">
    <property type="protein sequence ID" value="QWL61870.1"/>
    <property type="molecule type" value="Genomic_DNA"/>
</dbReference>
<evidence type="ECO:0000313" key="10">
    <source>
        <dbReference type="Proteomes" id="UP000595481"/>
    </source>
</evidence>
<comment type="function">
    <text evidence="5">Methylation of the membrane-bound methyl-accepting chemotaxis proteins (MCP) to form gamma-glutamyl methyl ester residues in MCP.</text>
</comment>
<feature type="binding site" evidence="6">
    <location>
        <position position="75"/>
    </location>
    <ligand>
        <name>S-adenosyl-L-methionine</name>
        <dbReference type="ChEBI" id="CHEBI:59789"/>
    </ligand>
</feature>
<dbReference type="GeneID" id="69550780"/>
<dbReference type="Pfam" id="PF01739">
    <property type="entry name" value="CheR"/>
    <property type="match status" value="1"/>
</dbReference>
<evidence type="ECO:0000256" key="1">
    <source>
        <dbReference type="ARBA" id="ARBA00001541"/>
    </source>
</evidence>
<feature type="binding site" evidence="6">
    <location>
        <begin position="196"/>
        <end position="197"/>
    </location>
    <ligand>
        <name>S-adenosyl-L-methionine</name>
        <dbReference type="ChEBI" id="CHEBI:59789"/>
    </ligand>
</feature>
<reference evidence="8 10" key="2">
    <citation type="submission" date="2020-12" db="EMBL/GenBank/DDBJ databases">
        <title>FDA dAtabase for Regulatory Grade micrObial Sequences (FDA-ARGOS): Supporting development and validation of Infectious Disease Dx tests.</title>
        <authorList>
            <person name="Sproer C."/>
            <person name="Gronow S."/>
            <person name="Severitt S."/>
            <person name="Schroder I."/>
            <person name="Tallon L."/>
            <person name="Sadzewicz L."/>
            <person name="Zhao X."/>
            <person name="Boylan J."/>
            <person name="Ott S."/>
            <person name="Bowen H."/>
            <person name="Vavikolanu K."/>
            <person name="Mehta A."/>
            <person name="Aluvathingal J."/>
            <person name="Nadendla S."/>
            <person name="Lowell S."/>
            <person name="Myers T."/>
            <person name="Yan Y."/>
            <person name="Sichtig H."/>
        </authorList>
    </citation>
    <scope>NUCLEOTIDE SEQUENCE [LARGE SCALE GENOMIC DNA]</scope>
    <source>
        <strain evidence="8 10">FDAARGOS_986</strain>
    </source>
</reference>
<dbReference type="InterPro" id="IPR000780">
    <property type="entry name" value="CheR_MeTrfase"/>
</dbReference>
<sequence>MYQIQLHDDEFSRFQRWLHQTAGIDMSPAKKALVASRLAKRVCHYGLESYDDYFQFIMADRSGELQLALDLLTTNETYFFREPKHFDFLTQQVLTHIPADRSLRIWSAASSSGEEPYSLAMTLAEKRNTLGWEILASDISSRVLEQAMSGRYPIERAHNIPLSFLMKYCLKGIGLQEGIFIIDRKLREKVRFMQINLNQELPDIGMFDVIFIRNVMIYFNKETKAQVLQRLVPKLKHGGYLLVSHAESLHGLPHGLQLVSPSIYQKR</sequence>
<dbReference type="PANTHER" id="PTHR24422:SF26">
    <property type="entry name" value="CHEMOTAXIS PROTEIN METHYLTRANSFERASE"/>
    <property type="match status" value="1"/>
</dbReference>
<feature type="binding site" evidence="6">
    <location>
        <position position="138"/>
    </location>
    <ligand>
        <name>S-adenosyl-L-methionine</name>
        <dbReference type="ChEBI" id="CHEBI:59789"/>
    </ligand>
</feature>
<organism evidence="9 11">
    <name type="scientific">Aeromonas jandaei</name>
    <dbReference type="NCBI Taxonomy" id="650"/>
    <lineage>
        <taxon>Bacteria</taxon>
        <taxon>Pseudomonadati</taxon>
        <taxon>Pseudomonadota</taxon>
        <taxon>Gammaproteobacteria</taxon>
        <taxon>Aeromonadales</taxon>
        <taxon>Aeromonadaceae</taxon>
        <taxon>Aeromonas</taxon>
    </lineage>
</organism>
<dbReference type="InterPro" id="IPR026024">
    <property type="entry name" value="Chemotaxis_MeTrfase_CheR"/>
</dbReference>
<dbReference type="GO" id="GO:0008983">
    <property type="term" value="F:protein-glutamate O-methyltransferase activity"/>
    <property type="evidence" value="ECO:0007669"/>
    <property type="project" value="UniProtKB-EC"/>
</dbReference>
<dbReference type="PRINTS" id="PR00996">
    <property type="entry name" value="CHERMTFRASE"/>
</dbReference>
<evidence type="ECO:0000256" key="3">
    <source>
        <dbReference type="ARBA" id="ARBA00022679"/>
    </source>
</evidence>
<evidence type="ECO:0000313" key="8">
    <source>
        <dbReference type="EMBL" id="QQB21050.1"/>
    </source>
</evidence>
<feature type="binding site" evidence="6">
    <location>
        <begin position="213"/>
        <end position="214"/>
    </location>
    <ligand>
        <name>S-adenosyl-L-methionine</name>
        <dbReference type="ChEBI" id="CHEBI:59789"/>
    </ligand>
</feature>
<feature type="binding site" evidence="6">
    <location>
        <position position="81"/>
    </location>
    <ligand>
        <name>S-adenosyl-L-methionine</name>
        <dbReference type="ChEBI" id="CHEBI:59789"/>
    </ligand>
</feature>
<feature type="binding site" evidence="6">
    <location>
        <position position="77"/>
    </location>
    <ligand>
        <name>S-adenosyl-L-methionine</name>
        <dbReference type="ChEBI" id="CHEBI:59789"/>
    </ligand>
</feature>
<evidence type="ECO:0000256" key="6">
    <source>
        <dbReference type="PIRSR" id="PIRSR000410-1"/>
    </source>
</evidence>
<dbReference type="Proteomes" id="UP000595481">
    <property type="component" value="Chromosome"/>
</dbReference>
<dbReference type="EMBL" id="CP066092">
    <property type="protein sequence ID" value="QQB21050.1"/>
    <property type="molecule type" value="Genomic_DNA"/>
</dbReference>
<dbReference type="SMART" id="SM00138">
    <property type="entry name" value="MeTrc"/>
    <property type="match status" value="1"/>
</dbReference>
<dbReference type="Gene3D" id="3.40.50.150">
    <property type="entry name" value="Vaccinia Virus protein VP39"/>
    <property type="match status" value="1"/>
</dbReference>
<dbReference type="SUPFAM" id="SSF53335">
    <property type="entry name" value="S-adenosyl-L-methionine-dependent methyltransferases"/>
    <property type="match status" value="1"/>
</dbReference>
<keyword evidence="3 5" id="KW-0808">Transferase</keyword>
<dbReference type="SUPFAM" id="SSF47757">
    <property type="entry name" value="Chemotaxis receptor methyltransferase CheR, N-terminal domain"/>
    <property type="match status" value="1"/>
</dbReference>
<name>A0ABD7EL74_AERJA</name>
<dbReference type="GO" id="GO:0032259">
    <property type="term" value="P:methylation"/>
    <property type="evidence" value="ECO:0007669"/>
    <property type="project" value="UniProtKB-KW"/>
</dbReference>
<dbReference type="InterPro" id="IPR036804">
    <property type="entry name" value="CheR_N_sf"/>
</dbReference>
<keyword evidence="4 5" id="KW-0949">S-adenosyl-L-methionine</keyword>
<comment type="catalytic activity">
    <reaction evidence="1 5">
        <text>L-glutamyl-[protein] + S-adenosyl-L-methionine = [protein]-L-glutamate 5-O-methyl ester + S-adenosyl-L-homocysteine</text>
        <dbReference type="Rhea" id="RHEA:24452"/>
        <dbReference type="Rhea" id="RHEA-COMP:10208"/>
        <dbReference type="Rhea" id="RHEA-COMP:10311"/>
        <dbReference type="ChEBI" id="CHEBI:29973"/>
        <dbReference type="ChEBI" id="CHEBI:57856"/>
        <dbReference type="ChEBI" id="CHEBI:59789"/>
        <dbReference type="ChEBI" id="CHEBI:82795"/>
        <dbReference type="EC" id="2.1.1.80"/>
    </reaction>
</comment>
<dbReference type="InterPro" id="IPR022641">
    <property type="entry name" value="CheR_N"/>
</dbReference>
<dbReference type="PANTHER" id="PTHR24422">
    <property type="entry name" value="CHEMOTAXIS PROTEIN METHYLTRANSFERASE"/>
    <property type="match status" value="1"/>
</dbReference>
<dbReference type="CDD" id="cd02440">
    <property type="entry name" value="AdoMet_MTases"/>
    <property type="match status" value="1"/>
</dbReference>
<feature type="domain" description="CheR-type methyltransferase" evidence="7">
    <location>
        <begin position="1"/>
        <end position="267"/>
    </location>
</feature>
<evidence type="ECO:0000313" key="9">
    <source>
        <dbReference type="EMBL" id="QWL61870.1"/>
    </source>
</evidence>
<evidence type="ECO:0000256" key="2">
    <source>
        <dbReference type="ARBA" id="ARBA00022603"/>
    </source>
</evidence>
<dbReference type="InterPro" id="IPR029063">
    <property type="entry name" value="SAM-dependent_MTases_sf"/>
</dbReference>
<protein>
    <recommendedName>
        <fullName evidence="5">Chemotaxis protein methyltransferase</fullName>
        <ecNumber evidence="5">2.1.1.80</ecNumber>
    </recommendedName>
</protein>
<dbReference type="Gene3D" id="1.10.155.10">
    <property type="entry name" value="Chemotaxis receptor methyltransferase CheR, N-terminal domain"/>
    <property type="match status" value="1"/>
</dbReference>
<feature type="binding site" evidence="6">
    <location>
        <position position="115"/>
    </location>
    <ligand>
        <name>S-adenosyl-L-methionine</name>
        <dbReference type="ChEBI" id="CHEBI:59789"/>
    </ligand>
</feature>
<evidence type="ECO:0000256" key="4">
    <source>
        <dbReference type="ARBA" id="ARBA00022691"/>
    </source>
</evidence>
<keyword evidence="2 5" id="KW-0489">Methyltransferase</keyword>
<keyword evidence="10" id="KW-1185">Reference proteome</keyword>
<dbReference type="InterPro" id="IPR022642">
    <property type="entry name" value="CheR_C"/>
</dbReference>
<dbReference type="InterPro" id="IPR050903">
    <property type="entry name" value="Bact_Chemotaxis_MeTrfase"/>
</dbReference>
<dbReference type="PROSITE" id="PS50123">
    <property type="entry name" value="CHER"/>
    <property type="match status" value="1"/>
</dbReference>
<accession>A0ABD7EL74</accession>